<feature type="domain" description="Phage-Barnase-EndoU-ColicinE5/D-RelE-like nuclease" evidence="3">
    <location>
        <begin position="1075"/>
        <end position="1164"/>
    </location>
</feature>
<evidence type="ECO:0008006" key="6">
    <source>
        <dbReference type="Google" id="ProtNLM"/>
    </source>
</evidence>
<dbReference type="InterPro" id="IPR049522">
    <property type="entry name" value="ART-PolyVal_dom"/>
</dbReference>
<reference evidence="4 5" key="1">
    <citation type="submission" date="2015-11" db="EMBL/GenBank/DDBJ databases">
        <authorList>
            <consortium name="Pathogen Informatics"/>
        </authorList>
    </citation>
    <scope>NUCLEOTIDE SEQUENCE [LARGE SCALE GENOMIC DNA]</scope>
    <source>
        <strain evidence="4 5">007A-0283</strain>
    </source>
</reference>
<sequence>MDLSSFSNDELLKLRDIKKSSVNLSSLSNDELLKLRDSFTKPTYSEQNGFKILDTQKTNLNGYLQGKNILDAVDKFENLKKEQGLTTALTPMDSIGQETLNRIFGLKKNYKDELSSAKDTKSQISAINNAVSKYGASKPIFGNNEKENYLNDLSDTLYKAHGSRIVKKGNEYFLREANGQDTPLDDGFLNDFGRITRDNIGSLVGAVLGAKKGGMIKSAVGAGIGSTFDMKNGADYTEQKNIKPLELAQRMGEEALLSLGGDMAIKALTSKPAINTLKGTAKTALNIADKGLAGVGARHILSQNIGGAETALKANLGGDHKFKNALESAKDALGADLDNFVRTDLKTINKTSDKKYIQKVIDIANSGINRANEMLKGLNVGRADAELFLSALGHENGVKNILDSVANNPKSAQKIAEMSWGLNKSFSDSINEQLAKFENITPKDSFKNSFNQVKQDYADAKDFLVKNSNYQSDFKALSDNLATILSDTQNINTRGVFNALNGGGNLDNLLNAKNAINEQLGYINKADFKSSSDFINQKALNEAKSLIDNEINTALKNDENLINLYKTANGDYATMKNVVDSNLMNQISRDGKTSLEALNAMIKSNENINGVTLNDFLGSLGAKDRAIAEANIIKGLMEKNSVDGIVDFRALNQNLNSLDFGSEFAKELKSQILSKQSILNNTSDILNSLGDRVIKPKNMSQGVTNDPLKRGETMRANFIVEKLKPLIPKLGNNEALKLHLNKAILNANGDFKLAIKNIDNIPSGNLPTPTRNLLNEFKNAVKEIEQVVKTDNQAKNQVNLVKRAATKSQEPTANLVNNSMKGDGFVISGNAVEPKSDLNVKISVDEWVKELAGINPNKQIIADLEHLYEKHKELFSKPSEVFKLIKAVKDNPTFFYTNNQPNIALIGSILENGKLGKIGIQKDFNSDNLQVRHATYSSNAKKENERLLKRNSYPVGSPTPTQLTFGKTAEPTANGAKALLGKKDGAIAGTPAPATTRPNNGVEGEIIKNRTDAKTIPNQSIKQAENLAQYRKDIEAKYNITPIKEFGTNYAEFYHDGKNAIKKLLTERQGQVAGAFERKELGDIDLVWGNEKMGLAHILSRRSEQWGEEKAIRFINHLAENIEKGTINVGKNGRVEINTELTTIVIDKNKDNRFVLTAYRDKNNKKMSLENAKLVQSSTITDKGIETNAKDSSVLSSNQQPNYTPKELLSQGKMPVGWKKGATNIGSSTEQPKWANKFKTKMAKMGQEYNDEKITNLANWHKDSHAVTKESDGSPKVFYHGSTAKFSAFKPNPKSGGIWLTTDIERAHPHYTQSEEGRHHLYKVFVNAKKIYRHTDDIQTAEPYSAGAEKFYNDLIKAGYDAIDLMDKDILIVLKPNQIKSIDNKGTFNPRSKMMNAYTKVELPIALVGGGLGYIGTQSIADGYKNKDTTNQNRAKQYAKFLSEAKEPTQDAPDELYKAYNKAKKDLNKPKNK</sequence>
<accession>A0A9W5AWT8</accession>
<feature type="compositionally biased region" description="Low complexity" evidence="1">
    <location>
        <begin position="986"/>
        <end position="1001"/>
    </location>
</feature>
<dbReference type="Pfam" id="PF18809">
    <property type="entry name" value="PBECR1"/>
    <property type="match status" value="1"/>
</dbReference>
<organism evidence="4 5">
    <name type="scientific">Campylobacter hyointestinalis subsp. hyointestinalis</name>
    <dbReference type="NCBI Taxonomy" id="91352"/>
    <lineage>
        <taxon>Bacteria</taxon>
        <taxon>Pseudomonadati</taxon>
        <taxon>Campylobacterota</taxon>
        <taxon>Epsilonproteobacteria</taxon>
        <taxon>Campylobacterales</taxon>
        <taxon>Campylobacteraceae</taxon>
        <taxon>Campylobacter</taxon>
    </lineage>
</organism>
<dbReference type="Proteomes" id="UP000052245">
    <property type="component" value="Unassembled WGS sequence"/>
</dbReference>
<evidence type="ECO:0000313" key="5">
    <source>
        <dbReference type="Proteomes" id="UP000052245"/>
    </source>
</evidence>
<feature type="region of interest" description="Disordered" evidence="1">
    <location>
        <begin position="985"/>
        <end position="1004"/>
    </location>
</feature>
<evidence type="ECO:0000313" key="4">
    <source>
        <dbReference type="EMBL" id="CUU91262.1"/>
    </source>
</evidence>
<feature type="domain" description="ART-PolyVal-like" evidence="2">
    <location>
        <begin position="1271"/>
        <end position="1385"/>
    </location>
</feature>
<gene>
    <name evidence="4" type="ORF">ERS739223_01708</name>
</gene>
<dbReference type="EMBL" id="FAVC01000003">
    <property type="protein sequence ID" value="CUU91262.1"/>
    <property type="molecule type" value="Genomic_DNA"/>
</dbReference>
<dbReference type="InterPro" id="IPR041092">
    <property type="entry name" value="PBECR1"/>
</dbReference>
<protein>
    <recommendedName>
        <fullName evidence="6">Phage-Barnase-EndoU-ColicinE5/D-RelE-like nuclease domain-containing protein</fullName>
    </recommendedName>
</protein>
<proteinExistence type="predicted"/>
<comment type="caution">
    <text evidence="4">The sequence shown here is derived from an EMBL/GenBank/DDBJ whole genome shotgun (WGS) entry which is preliminary data.</text>
</comment>
<dbReference type="Pfam" id="PF18760">
    <property type="entry name" value="ART-PolyVal"/>
    <property type="match status" value="1"/>
</dbReference>
<dbReference type="RefSeq" id="WP_059425813.1">
    <property type="nucleotide sequence ID" value="NZ_FAVC01000003.1"/>
</dbReference>
<evidence type="ECO:0000259" key="3">
    <source>
        <dbReference type="Pfam" id="PF18809"/>
    </source>
</evidence>
<name>A0A9W5AWT8_CAMHY</name>
<evidence type="ECO:0000256" key="1">
    <source>
        <dbReference type="SAM" id="MobiDB-lite"/>
    </source>
</evidence>
<evidence type="ECO:0000259" key="2">
    <source>
        <dbReference type="Pfam" id="PF18760"/>
    </source>
</evidence>